<feature type="region of interest" description="Disordered" evidence="2">
    <location>
        <begin position="1513"/>
        <end position="1532"/>
    </location>
</feature>
<feature type="compositionally biased region" description="Basic and acidic residues" evidence="2">
    <location>
        <begin position="323"/>
        <end position="339"/>
    </location>
</feature>
<feature type="region of interest" description="Disordered" evidence="2">
    <location>
        <begin position="1304"/>
        <end position="1429"/>
    </location>
</feature>
<feature type="compositionally biased region" description="Pro residues" evidence="2">
    <location>
        <begin position="1838"/>
        <end position="1849"/>
    </location>
</feature>
<feature type="region of interest" description="Disordered" evidence="2">
    <location>
        <begin position="1933"/>
        <end position="2009"/>
    </location>
</feature>
<feature type="region of interest" description="Disordered" evidence="2">
    <location>
        <begin position="1053"/>
        <end position="1073"/>
    </location>
</feature>
<feature type="compositionally biased region" description="Polar residues" evidence="2">
    <location>
        <begin position="843"/>
        <end position="868"/>
    </location>
</feature>
<feature type="compositionally biased region" description="Low complexity" evidence="2">
    <location>
        <begin position="1409"/>
        <end position="1429"/>
    </location>
</feature>
<evidence type="ECO:0000259" key="3">
    <source>
        <dbReference type="PROSITE" id="PS50085"/>
    </source>
</evidence>
<evidence type="ECO:0000313" key="5">
    <source>
        <dbReference type="Proteomes" id="UP000807716"/>
    </source>
</evidence>
<feature type="compositionally biased region" description="Low complexity" evidence="2">
    <location>
        <begin position="1718"/>
        <end position="1729"/>
    </location>
</feature>
<sequence length="2068" mass="220442">MAHVMQKHIPTEDYRVFLKDTGTIVKLARVLIAESHDSLMDKDTQKYRVKEQQILGTMEDNTTTGACEVDERQDINASESLRDDSSMEEMFKTLDDVRSFIKQVLDKAQEKVKEYADLYHEFIVVPTPGFRVEGINNLGRLKQLAHGLYEIRQRQNKVSESYSSSSSSSAKATFPGTKNPTTTTKGLPPPPSMSVDADPALATGRMANAAGEPMARMNSLPQSRDEWAAVQTKHLELGPRATASELEPCGEHMGHEAYFYRDWFLGKEHRTFVGQVDGLGTVIISIVREQVSNGGPNTFPTRSNTTQHPPSLTHYVHRPELPHTSHSFHYGDRNSDGALRHTASPRASTEGMRAAFGALMSRSETPSLPGSIAATTTTATMAAATPLPPPGTTYHGLHTPGNHEAHPASHVSGGGSGISAQTPPIHPGSSTPNHGAVNSGYNNNNINNNSAGGNSNNSNNNSSSSSSNSNTRWQYRCILRQRDADTIRRTFPEPELGPLNLARRAGKPQWKAVLQLIHPAITQQVASKLRKVQKNNHSFERDLAKFDETMLRFNYKFGVLLVQKGQTREEEWFGNQSEDSPAFQTFLNSGIIGEKVTLKGFDRFAAGLDTRLGETGEYSYFDTWGMEYEIMYHISTMLPYNTGDRQQIQRKRHIGNDIVCIVFVDGVQPFMPTAIKSQFLHIFVLIHEIQLPDGATAYAATIASDEHVPEFGPLLPSPPIFFDVRDLRLFLLSKTINGENAAYKAPRLIKPHQRARSGMLDNLVAKANSLTPDSINTDKANSKFKQKGSSSSLAPLHSANSLLNTAPAPIAPPHPPMPMLTHVTAPNTATATTTTTTTTTATISTKGKPSSVTSSCRETPSHHVQSCPASGASDNGGGPRTPDAACNCPLPPPMSQDDIALAKGFFAPSFSPGIHLEDRRHSLSVGSRSGSGRNSFVTLGSETAASIFKMRRRSSNAADSTSTREELGISSSTHLVLPLKASSTWSSGRSMKRDGILSAGGVGVGGGVGGTGGTGGALIASAEGDAKAAATAALKPTTDRESEESDRVPIASPMMPATQTCHPRAPVSISPSPTKDSFDATFNPHYAHGDSMHRGLAVYGEKERSKSEVDLLSSIYEGRSLQGGGESILPPQHQAHPPTTKKGRAQQFLNTLVRRRASSNDTSNLGPNAAPLSKMALLTGATTTTNRPGPQCSCCWSCMNNNEAGNPTLGVVSNSMPSTAAVLPLNAPPSSPPLMGARTAVASTMPLLVSQPPICPETPPPHPHHQAVPAAPTSSTHFWRLGKDKERGLKHLHQQMHIHTSPASIVAQPQAPASTLASQLPLQPPQLHPQHDVMQGTSSGGSGSGSSSDPPPPSTAMSGLSSRSSTLGDSAGGSGYPATEVTPSSSSSTSPRSFYSFSSHLSDAPPPAAAVTLPTTTPPASTTTLSSPSLTPLATTAAMTITAATVPAAAMGLLARRGSSAFRQRRLESMDNNSGSNSSSSTINNNNNNNNKTTMLPPIRLPALIGSTMMMTARTTSSSSSSSETFSSSSPSSLTFKVAAETSGVGSTSTSTATATSGSSSSSNGNSNSIGGHHYQLRLSTVGNRPPITTTYSCSSSSSFSSSSMPDIATATTPTTASCGGGGGSVGAMATLSESPAAMTPLSGRSFEHESHHHRYEEEEDDEEDDEEEDDVGDADDDDDGSPQQQQQQQQQPSRGGSSDMERARYRFPPRPLLPLVPQQQQQLPQQQQPPRPHYHHHHHHQSQQHQHQHQHVHHHQHPMPPMPPLIPMAESKVVKRALSQESFLLGRRGRAAAAAAAAAMITVGHDSEAGSGTGSGGGRGLIRKTSMRSSMATMPVLPAPAPAPPPPSSSSSSSSSLLTMESLEILADSPNHVYHHHHHHHVPPSSQSRSQKDRQSQQQQQQQQQGMPMPMPMPSLLHKAVAPMLPLKVVQTASEEDGEEKQGEHKEEEEQEQEKDAEEARDDPKRLNASGHVVAETASPAVSGGGSSIGGGDDDGSFPSPCPSSPCALSLTLSPRLAGASPKGPLCCPSEEREGVLLLLQQQQQQQQQLQPWTVEDLEIKTRGSGG</sequence>
<feature type="compositionally biased region" description="Polar residues" evidence="2">
    <location>
        <begin position="1355"/>
        <end position="1368"/>
    </location>
</feature>
<feature type="compositionally biased region" description="Low complexity" evidence="2">
    <location>
        <begin position="1382"/>
        <end position="1399"/>
    </location>
</feature>
<keyword evidence="1" id="KW-0343">GTPase activation</keyword>
<feature type="compositionally biased region" description="Low complexity" evidence="2">
    <location>
        <begin position="1472"/>
        <end position="1491"/>
    </location>
</feature>
<dbReference type="Pfam" id="PF02145">
    <property type="entry name" value="Rap_GAP"/>
    <property type="match status" value="1"/>
</dbReference>
<feature type="region of interest" description="Disordered" evidence="2">
    <location>
        <begin position="1543"/>
        <end position="1573"/>
    </location>
</feature>
<feature type="compositionally biased region" description="Polar residues" evidence="2">
    <location>
        <begin position="418"/>
        <end position="433"/>
    </location>
</feature>
<protein>
    <recommendedName>
        <fullName evidence="3">Rap-GAP domain-containing protein</fullName>
    </recommendedName>
</protein>
<organism evidence="4 5">
    <name type="scientific">Actinomortierella ambigua</name>
    <dbReference type="NCBI Taxonomy" id="1343610"/>
    <lineage>
        <taxon>Eukaryota</taxon>
        <taxon>Fungi</taxon>
        <taxon>Fungi incertae sedis</taxon>
        <taxon>Mucoromycota</taxon>
        <taxon>Mortierellomycotina</taxon>
        <taxon>Mortierellomycetes</taxon>
        <taxon>Mortierellales</taxon>
        <taxon>Mortierellaceae</taxon>
        <taxon>Actinomortierella</taxon>
    </lineage>
</organism>
<feature type="region of interest" description="Disordered" evidence="2">
    <location>
        <begin position="323"/>
        <end position="348"/>
    </location>
</feature>
<feature type="compositionally biased region" description="Acidic residues" evidence="2">
    <location>
        <begin position="1658"/>
        <end position="1681"/>
    </location>
</feature>
<feature type="region of interest" description="Disordered" evidence="2">
    <location>
        <begin position="1835"/>
        <end position="1859"/>
    </location>
</feature>
<dbReference type="GO" id="GO:0005096">
    <property type="term" value="F:GTPase activator activity"/>
    <property type="evidence" value="ECO:0007669"/>
    <property type="project" value="UniProtKB-KW"/>
</dbReference>
<dbReference type="Gene3D" id="3.40.50.11210">
    <property type="entry name" value="Rap/Ran-GAP"/>
    <property type="match status" value="1"/>
</dbReference>
<evidence type="ECO:0000256" key="2">
    <source>
        <dbReference type="SAM" id="MobiDB-lite"/>
    </source>
</evidence>
<accession>A0A9P6U8I1</accession>
<reference evidence="4" key="1">
    <citation type="journal article" date="2020" name="Fungal Divers.">
        <title>Resolving the Mortierellaceae phylogeny through synthesis of multi-gene phylogenetics and phylogenomics.</title>
        <authorList>
            <person name="Vandepol N."/>
            <person name="Liber J."/>
            <person name="Desiro A."/>
            <person name="Na H."/>
            <person name="Kennedy M."/>
            <person name="Barry K."/>
            <person name="Grigoriev I.V."/>
            <person name="Miller A.N."/>
            <person name="O'Donnell K."/>
            <person name="Stajich J.E."/>
            <person name="Bonito G."/>
        </authorList>
    </citation>
    <scope>NUCLEOTIDE SEQUENCE</scope>
    <source>
        <strain evidence="4">BC1065</strain>
    </source>
</reference>
<gene>
    <name evidence="4" type="ORF">DFQ27_001382</name>
</gene>
<dbReference type="Gene3D" id="3.30.1120.160">
    <property type="match status" value="1"/>
</dbReference>
<evidence type="ECO:0000313" key="4">
    <source>
        <dbReference type="EMBL" id="KAG0264148.1"/>
    </source>
</evidence>
<dbReference type="EMBL" id="JAAAJB010000146">
    <property type="protein sequence ID" value="KAG0264148.1"/>
    <property type="molecule type" value="Genomic_DNA"/>
</dbReference>
<name>A0A9P6U8I1_9FUNG</name>
<dbReference type="SUPFAM" id="SSF111347">
    <property type="entry name" value="Rap/Ran-GAP"/>
    <property type="match status" value="1"/>
</dbReference>
<feature type="region of interest" description="Disordered" evidence="2">
    <location>
        <begin position="1468"/>
        <end position="1497"/>
    </location>
</feature>
<dbReference type="InterPro" id="IPR050989">
    <property type="entry name" value="Rap1_Ran_GAP"/>
</dbReference>
<evidence type="ECO:0000256" key="1">
    <source>
        <dbReference type="ARBA" id="ARBA00022468"/>
    </source>
</evidence>
<dbReference type="PANTHER" id="PTHR15711">
    <property type="entry name" value="RAP GTPASE-ACTIVATING PROTEIN"/>
    <property type="match status" value="1"/>
</dbReference>
<feature type="compositionally biased region" description="Low complexity" evidence="2">
    <location>
        <begin position="1682"/>
        <end position="1699"/>
    </location>
</feature>
<feature type="region of interest" description="Disordered" evidence="2">
    <location>
        <begin position="1122"/>
        <end position="1143"/>
    </location>
</feature>
<dbReference type="PANTHER" id="PTHR15711:SF22">
    <property type="entry name" value="RAP-GAP DOMAIN-CONTAINING PROTEIN"/>
    <property type="match status" value="1"/>
</dbReference>
<keyword evidence="5" id="KW-1185">Reference proteome</keyword>
<feature type="region of interest" description="Disordered" evidence="2">
    <location>
        <begin position="771"/>
        <end position="795"/>
    </location>
</feature>
<feature type="compositionally biased region" description="Acidic residues" evidence="2">
    <location>
        <begin position="1950"/>
        <end position="1962"/>
    </location>
</feature>
<feature type="region of interest" description="Disordered" evidence="2">
    <location>
        <begin position="160"/>
        <end position="192"/>
    </location>
</feature>
<feature type="compositionally biased region" description="Low complexity" evidence="2">
    <location>
        <begin position="1897"/>
        <end position="1909"/>
    </location>
</feature>
<dbReference type="InterPro" id="IPR035974">
    <property type="entry name" value="Rap/Ran-GAP_sf"/>
</dbReference>
<feature type="compositionally biased region" description="Basic and acidic residues" evidence="2">
    <location>
        <begin position="1646"/>
        <end position="1657"/>
    </location>
</feature>
<dbReference type="GO" id="GO:0051056">
    <property type="term" value="P:regulation of small GTPase mediated signal transduction"/>
    <property type="evidence" value="ECO:0007669"/>
    <property type="project" value="InterPro"/>
</dbReference>
<feature type="region of interest" description="Disordered" evidence="2">
    <location>
        <begin position="1638"/>
        <end position="1703"/>
    </location>
</feature>
<proteinExistence type="predicted"/>
<feature type="region of interest" description="Disordered" evidence="2">
    <location>
        <begin position="1591"/>
        <end position="1622"/>
    </location>
</feature>
<feature type="compositionally biased region" description="Basic residues" evidence="2">
    <location>
        <begin position="1733"/>
        <end position="1758"/>
    </location>
</feature>
<dbReference type="GO" id="GO:0005737">
    <property type="term" value="C:cytoplasm"/>
    <property type="evidence" value="ECO:0007669"/>
    <property type="project" value="TreeGrafter"/>
</dbReference>
<dbReference type="Proteomes" id="UP000807716">
    <property type="component" value="Unassembled WGS sequence"/>
</dbReference>
<feature type="region of interest" description="Disordered" evidence="2">
    <location>
        <begin position="832"/>
        <end position="885"/>
    </location>
</feature>
<dbReference type="InterPro" id="IPR000331">
    <property type="entry name" value="Rap/Ran_GAP_dom"/>
</dbReference>
<feature type="compositionally biased region" description="Low complexity" evidence="2">
    <location>
        <begin position="438"/>
        <end position="470"/>
    </location>
</feature>
<feature type="compositionally biased region" description="Low complexity" evidence="2">
    <location>
        <begin position="1593"/>
        <end position="1618"/>
    </location>
</feature>
<comment type="caution">
    <text evidence="4">The sequence shown here is derived from an EMBL/GenBank/DDBJ whole genome shotgun (WGS) entry which is preliminary data.</text>
</comment>
<dbReference type="PROSITE" id="PS50085">
    <property type="entry name" value="RAPGAP"/>
    <property type="match status" value="1"/>
</dbReference>
<feature type="compositionally biased region" description="Low complexity" evidence="2">
    <location>
        <begin position="1543"/>
        <end position="1572"/>
    </location>
</feature>
<feature type="compositionally biased region" description="Low complexity" evidence="2">
    <location>
        <begin position="160"/>
        <end position="186"/>
    </location>
</feature>
<feature type="region of interest" description="Disordered" evidence="2">
    <location>
        <begin position="382"/>
        <end position="471"/>
    </location>
</feature>
<feature type="compositionally biased region" description="Low complexity" evidence="2">
    <location>
        <begin position="832"/>
        <end position="842"/>
    </location>
</feature>
<dbReference type="OrthoDB" id="2499658at2759"/>
<feature type="region of interest" description="Disordered" evidence="2">
    <location>
        <begin position="1718"/>
        <end position="1765"/>
    </location>
</feature>
<feature type="region of interest" description="Disordered" evidence="2">
    <location>
        <begin position="1875"/>
        <end position="1916"/>
    </location>
</feature>
<feature type="domain" description="Rap-GAP" evidence="3">
    <location>
        <begin position="543"/>
        <end position="763"/>
    </location>
</feature>